<reference evidence="2 3" key="1">
    <citation type="submission" date="2017-06" db="EMBL/GenBank/DDBJ databases">
        <title>Description of Rhodopirellula bahusiensis sp. nov.</title>
        <authorList>
            <person name="Kizina J."/>
            <person name="Harder J."/>
        </authorList>
    </citation>
    <scope>NUCLEOTIDE SEQUENCE [LARGE SCALE GENOMIC DNA]</scope>
    <source>
        <strain evidence="2 3">SWK21</strain>
    </source>
</reference>
<dbReference type="Gene3D" id="1.10.150.110">
    <property type="entry name" value="DNA polymerase beta, N-terminal domain-like"/>
    <property type="match status" value="1"/>
</dbReference>
<evidence type="ECO:0000313" key="2">
    <source>
        <dbReference type="EMBL" id="PHQ32246.1"/>
    </source>
</evidence>
<feature type="domain" description="Crossover junction endonuclease MUS81-like HHH" evidence="1">
    <location>
        <begin position="21"/>
        <end position="97"/>
    </location>
</feature>
<dbReference type="InterPro" id="IPR010996">
    <property type="entry name" value="HHH_MUS81"/>
</dbReference>
<dbReference type="PANTHER" id="PTHR11276:SF28">
    <property type="entry name" value="DNA POLYMERASE LAMBDA"/>
    <property type="match status" value="1"/>
</dbReference>
<dbReference type="Pfam" id="PF14520">
    <property type="entry name" value="HHH_5"/>
    <property type="match status" value="1"/>
</dbReference>
<dbReference type="GO" id="GO:0003887">
    <property type="term" value="F:DNA-directed DNA polymerase activity"/>
    <property type="evidence" value="ECO:0007669"/>
    <property type="project" value="InterPro"/>
</dbReference>
<evidence type="ECO:0000313" key="3">
    <source>
        <dbReference type="Proteomes" id="UP000225740"/>
    </source>
</evidence>
<dbReference type="AlphaFoldDB" id="A0A2G1VZM3"/>
<dbReference type="OrthoDB" id="9808747at2"/>
<dbReference type="GeneID" id="90611513"/>
<dbReference type="InterPro" id="IPR022312">
    <property type="entry name" value="DNA_pol_X"/>
</dbReference>
<accession>A0A2G1VZM3</accession>
<dbReference type="Gene3D" id="1.10.150.20">
    <property type="entry name" value="5' to 3' exonuclease, C-terminal subdomain"/>
    <property type="match status" value="1"/>
</dbReference>
<protein>
    <submittedName>
        <fullName evidence="2">DNA polymerase III</fullName>
    </submittedName>
</protein>
<dbReference type="GO" id="GO:0006281">
    <property type="term" value="P:DNA repair"/>
    <property type="evidence" value="ECO:0007669"/>
    <property type="project" value="InterPro"/>
</dbReference>
<dbReference type="SUPFAM" id="SSF47781">
    <property type="entry name" value="RuvA domain 2-like"/>
    <property type="match status" value="1"/>
</dbReference>
<comment type="caution">
    <text evidence="2">The sequence shown here is derived from an EMBL/GenBank/DDBJ whole genome shotgun (WGS) entry which is preliminary data.</text>
</comment>
<proteinExistence type="predicted"/>
<dbReference type="InterPro" id="IPR027421">
    <property type="entry name" value="DNA_pol_lamdba_lyase_dom_sf"/>
</dbReference>
<dbReference type="RefSeq" id="WP_099263697.1">
    <property type="nucleotide sequence ID" value="NZ_NIZW01000030.1"/>
</dbReference>
<sequence>MAVIETNTLVQAGEQIDRLQENRAIAQQLTEIANLLRDQHANEFRIRAYHAAATTIAELPSPVRELLDHEGTSALIDLPTIGVSIAGLIESAVRVGRIPLLDRLRGQSNAEHFFATVPGLGPQLSHRIYDQLHIETLAELLHAANDGRLLRVPGIGQKRIEAIQACLAHRGVATQPVAKIQTAPTVSVAEILEIDRDYRKRVEDGTLPRIRLRDHGTSKAAWVPVLHTEKEGRHYTAMFSHTDRAQQQGATHDWVILFRDDADSHGRWTVITAMYGELKGFRIVRGREKECLPYYHQRNAYHQYEAGHAPYPELRAEWEEDAGRFGVHG</sequence>
<gene>
    <name evidence="2" type="ORF">CEE69_26885</name>
</gene>
<dbReference type="EMBL" id="NIZW01000030">
    <property type="protein sequence ID" value="PHQ32246.1"/>
    <property type="molecule type" value="Genomic_DNA"/>
</dbReference>
<dbReference type="Pfam" id="PF14716">
    <property type="entry name" value="HHH_8"/>
    <property type="match status" value="1"/>
</dbReference>
<dbReference type="SUPFAM" id="SSF47802">
    <property type="entry name" value="DNA polymerase beta, N-terminal domain-like"/>
    <property type="match status" value="1"/>
</dbReference>
<name>A0A2G1VZM3_9BACT</name>
<organism evidence="2 3">
    <name type="scientific">Rhodopirellula bahusiensis</name>
    <dbReference type="NCBI Taxonomy" id="2014065"/>
    <lineage>
        <taxon>Bacteria</taxon>
        <taxon>Pseudomonadati</taxon>
        <taxon>Planctomycetota</taxon>
        <taxon>Planctomycetia</taxon>
        <taxon>Pirellulales</taxon>
        <taxon>Pirellulaceae</taxon>
        <taxon>Rhodopirellula</taxon>
    </lineage>
</organism>
<dbReference type="Proteomes" id="UP000225740">
    <property type="component" value="Unassembled WGS sequence"/>
</dbReference>
<dbReference type="GO" id="GO:0003677">
    <property type="term" value="F:DNA binding"/>
    <property type="evidence" value="ECO:0007669"/>
    <property type="project" value="InterPro"/>
</dbReference>
<dbReference type="InterPro" id="IPR010994">
    <property type="entry name" value="RuvA_2-like"/>
</dbReference>
<dbReference type="PANTHER" id="PTHR11276">
    <property type="entry name" value="DNA POLYMERASE TYPE-X FAMILY MEMBER"/>
    <property type="match status" value="1"/>
</dbReference>
<evidence type="ECO:0000259" key="1">
    <source>
        <dbReference type="Pfam" id="PF14716"/>
    </source>
</evidence>
<keyword evidence="3" id="KW-1185">Reference proteome</keyword>